<dbReference type="SUPFAM" id="SSF46689">
    <property type="entry name" value="Homeodomain-like"/>
    <property type="match status" value="1"/>
</dbReference>
<keyword evidence="5" id="KW-0805">Transcription regulation</keyword>
<accession>A0A1H9PSU2</accession>
<dbReference type="GO" id="GO:0003700">
    <property type="term" value="F:DNA-binding transcription factor activity"/>
    <property type="evidence" value="ECO:0007669"/>
    <property type="project" value="InterPro"/>
</dbReference>
<dbReference type="GO" id="GO:0000160">
    <property type="term" value="P:phosphorelay signal transduction system"/>
    <property type="evidence" value="ECO:0007669"/>
    <property type="project" value="UniProtKB-KW"/>
</dbReference>
<evidence type="ECO:0000313" key="12">
    <source>
        <dbReference type="Proteomes" id="UP000199687"/>
    </source>
</evidence>
<evidence type="ECO:0000256" key="3">
    <source>
        <dbReference type="ARBA" id="ARBA00022553"/>
    </source>
</evidence>
<dbReference type="OrthoDB" id="342399at2"/>
<dbReference type="InterPro" id="IPR020449">
    <property type="entry name" value="Tscrpt_reg_AraC-type_HTH"/>
</dbReference>
<evidence type="ECO:0000313" key="11">
    <source>
        <dbReference type="EMBL" id="SER51198.1"/>
    </source>
</evidence>
<dbReference type="Proteomes" id="UP000199687">
    <property type="component" value="Unassembled WGS sequence"/>
</dbReference>
<dbReference type="AlphaFoldDB" id="A0A1H9PSU2"/>
<dbReference type="Gene3D" id="1.10.10.60">
    <property type="entry name" value="Homeodomain-like"/>
    <property type="match status" value="2"/>
</dbReference>
<dbReference type="PANTHER" id="PTHR42713:SF3">
    <property type="entry name" value="TRANSCRIPTIONAL REGULATORY PROTEIN HPTR"/>
    <property type="match status" value="1"/>
</dbReference>
<feature type="domain" description="Response regulatory" evidence="10">
    <location>
        <begin position="3"/>
        <end position="120"/>
    </location>
</feature>
<keyword evidence="3 8" id="KW-0597">Phosphoprotein</keyword>
<dbReference type="PROSITE" id="PS50110">
    <property type="entry name" value="RESPONSE_REGULATORY"/>
    <property type="match status" value="1"/>
</dbReference>
<feature type="domain" description="HTH araC/xylS-type" evidence="9">
    <location>
        <begin position="396"/>
        <end position="494"/>
    </location>
</feature>
<evidence type="ECO:0000259" key="10">
    <source>
        <dbReference type="PROSITE" id="PS50110"/>
    </source>
</evidence>
<evidence type="ECO:0000256" key="8">
    <source>
        <dbReference type="PROSITE-ProRule" id="PRU00169"/>
    </source>
</evidence>
<dbReference type="SMART" id="SM00448">
    <property type="entry name" value="REC"/>
    <property type="match status" value="1"/>
</dbReference>
<feature type="modified residue" description="4-aspartylphosphate" evidence="8">
    <location>
        <position position="55"/>
    </location>
</feature>
<dbReference type="PROSITE" id="PS01124">
    <property type="entry name" value="HTH_ARAC_FAMILY_2"/>
    <property type="match status" value="1"/>
</dbReference>
<organism evidence="11 12">
    <name type="scientific">Gracilibacillus ureilyticus</name>
    <dbReference type="NCBI Taxonomy" id="531814"/>
    <lineage>
        <taxon>Bacteria</taxon>
        <taxon>Bacillati</taxon>
        <taxon>Bacillota</taxon>
        <taxon>Bacilli</taxon>
        <taxon>Bacillales</taxon>
        <taxon>Bacillaceae</taxon>
        <taxon>Gracilibacillus</taxon>
    </lineage>
</organism>
<dbReference type="STRING" id="531814.SAMN04487944_105131"/>
<keyword evidence="4" id="KW-0902">Two-component regulatory system</keyword>
<reference evidence="11 12" key="1">
    <citation type="submission" date="2016-10" db="EMBL/GenBank/DDBJ databases">
        <authorList>
            <person name="de Groot N.N."/>
        </authorList>
    </citation>
    <scope>NUCLEOTIDE SEQUENCE [LARGE SCALE GENOMIC DNA]</scope>
    <source>
        <strain evidence="11 12">CGMCC 1.7727</strain>
    </source>
</reference>
<dbReference type="Pfam" id="PF00072">
    <property type="entry name" value="Response_reg"/>
    <property type="match status" value="1"/>
</dbReference>
<keyword evidence="2" id="KW-0963">Cytoplasm</keyword>
<dbReference type="InterPro" id="IPR018060">
    <property type="entry name" value="HTH_AraC"/>
</dbReference>
<keyword evidence="7" id="KW-0804">Transcription</keyword>
<dbReference type="EMBL" id="FOGL01000005">
    <property type="protein sequence ID" value="SER51198.1"/>
    <property type="molecule type" value="Genomic_DNA"/>
</dbReference>
<dbReference type="CDD" id="cd17536">
    <property type="entry name" value="REC_YesN-like"/>
    <property type="match status" value="1"/>
</dbReference>
<evidence type="ECO:0000256" key="5">
    <source>
        <dbReference type="ARBA" id="ARBA00023015"/>
    </source>
</evidence>
<dbReference type="Pfam" id="PF12833">
    <property type="entry name" value="HTH_18"/>
    <property type="match status" value="1"/>
</dbReference>
<dbReference type="InterPro" id="IPR009057">
    <property type="entry name" value="Homeodomain-like_sf"/>
</dbReference>
<dbReference type="PRINTS" id="PR00032">
    <property type="entry name" value="HTHARAC"/>
</dbReference>
<dbReference type="SMART" id="SM00342">
    <property type="entry name" value="HTH_ARAC"/>
    <property type="match status" value="1"/>
</dbReference>
<protein>
    <submittedName>
        <fullName evidence="11">Two-component system, response regulator YesN</fullName>
    </submittedName>
</protein>
<name>A0A1H9PSU2_9BACI</name>
<evidence type="ECO:0000256" key="6">
    <source>
        <dbReference type="ARBA" id="ARBA00023125"/>
    </source>
</evidence>
<evidence type="ECO:0000256" key="7">
    <source>
        <dbReference type="ARBA" id="ARBA00023163"/>
    </source>
</evidence>
<evidence type="ECO:0000256" key="4">
    <source>
        <dbReference type="ARBA" id="ARBA00023012"/>
    </source>
</evidence>
<dbReference type="InterPro" id="IPR011006">
    <property type="entry name" value="CheY-like_superfamily"/>
</dbReference>
<evidence type="ECO:0000259" key="9">
    <source>
        <dbReference type="PROSITE" id="PS01124"/>
    </source>
</evidence>
<comment type="subcellular location">
    <subcellularLocation>
        <location evidence="1">Cytoplasm</location>
    </subcellularLocation>
</comment>
<keyword evidence="12" id="KW-1185">Reference proteome</keyword>
<dbReference type="InterPro" id="IPR018062">
    <property type="entry name" value="HTH_AraC-typ_CS"/>
</dbReference>
<dbReference type="GO" id="GO:0005737">
    <property type="term" value="C:cytoplasm"/>
    <property type="evidence" value="ECO:0007669"/>
    <property type="project" value="UniProtKB-SubCell"/>
</dbReference>
<gene>
    <name evidence="11" type="ORF">SAMN04487944_105131</name>
</gene>
<dbReference type="GO" id="GO:0043565">
    <property type="term" value="F:sequence-specific DNA binding"/>
    <property type="evidence" value="ECO:0007669"/>
    <property type="project" value="InterPro"/>
</dbReference>
<proteinExistence type="predicted"/>
<keyword evidence="6" id="KW-0238">DNA-binding</keyword>
<evidence type="ECO:0000256" key="1">
    <source>
        <dbReference type="ARBA" id="ARBA00004496"/>
    </source>
</evidence>
<dbReference type="SUPFAM" id="SSF52172">
    <property type="entry name" value="CheY-like"/>
    <property type="match status" value="1"/>
</dbReference>
<dbReference type="InterPro" id="IPR001789">
    <property type="entry name" value="Sig_transdc_resp-reg_receiver"/>
</dbReference>
<dbReference type="Gene3D" id="3.40.50.2300">
    <property type="match status" value="1"/>
</dbReference>
<dbReference type="RefSeq" id="WP_089740195.1">
    <property type="nucleotide sequence ID" value="NZ_FOGL01000005.1"/>
</dbReference>
<dbReference type="InterPro" id="IPR051552">
    <property type="entry name" value="HptR"/>
</dbReference>
<evidence type="ECO:0000256" key="2">
    <source>
        <dbReference type="ARBA" id="ARBA00022490"/>
    </source>
</evidence>
<dbReference type="PANTHER" id="PTHR42713">
    <property type="entry name" value="HISTIDINE KINASE-RELATED"/>
    <property type="match status" value="1"/>
</dbReference>
<sequence length="504" mass="59659">MLKVLIIDDEPLIREGLCSIIEWEQFGYTIVGTAKNGNEGLKNIQLFQPDVVFVDIKMPGLNGIEMVRKAKEAGIKAKFIVLSGYSNFTYAQESIRLGMESYLLKPVDEEELIPLIQKIKEKCFNEKSVDLQLNQYEKIKEQHEWKELLYGNMKENLWNNYGNKSFLMASILSEDFIDWEHVETSIKRIMTSDSRLVKMDSQLLVLFFNQSVKSAVGFLDKLRIFIKDKLSVGVKIQIIDNAVNFRNLSSAYNQLVKLQNYSYNFHNNVILYSSMLDRKKEKPLLTDQLGNAIFRALEFDDNQQLENYFKEIKEYYQTYLFRKERIRADWLDFIKSVYRKMKSNYPYLKLESNEKLVEVIYQAEDLETLLQLTKEMLMAKSCQLNSFVSTSENTIDKIVQYIEQYHYRDLSLKIIAELFKYNRSYLGKKFKNCTGEYFHVYLDKVRLDKAKQLLKQPDMKVYQVSEKVGYSNIDYFYKKFKKYNGMSPKEYQKEQRNKEITVHL</sequence>
<dbReference type="PROSITE" id="PS00041">
    <property type="entry name" value="HTH_ARAC_FAMILY_1"/>
    <property type="match status" value="1"/>
</dbReference>